<comment type="caution">
    <text evidence="7">The sequence shown here is derived from an EMBL/GenBank/DDBJ whole genome shotgun (WGS) entry which is preliminary data.</text>
</comment>
<evidence type="ECO:0000259" key="6">
    <source>
        <dbReference type="Pfam" id="PF01850"/>
    </source>
</evidence>
<keyword evidence="4" id="KW-0378">Hydrolase</keyword>
<feature type="domain" description="PIN" evidence="6">
    <location>
        <begin position="5"/>
        <end position="129"/>
    </location>
</feature>
<evidence type="ECO:0000256" key="5">
    <source>
        <dbReference type="ARBA" id="ARBA00022842"/>
    </source>
</evidence>
<dbReference type="PANTHER" id="PTHR35901:SF1">
    <property type="entry name" value="EXONUCLEASE VAPC9"/>
    <property type="match status" value="1"/>
</dbReference>
<dbReference type="Gene3D" id="3.40.50.1010">
    <property type="entry name" value="5'-nuclease"/>
    <property type="match status" value="1"/>
</dbReference>
<dbReference type="Pfam" id="PF01850">
    <property type="entry name" value="PIN"/>
    <property type="match status" value="1"/>
</dbReference>
<sequence length="141" mass="15094">MSRFVLDASVTLAWFFEDEASAYASATLESLRHHAACVPLLWTLEIANVLRVAERRGRCNEARSHRFLALLAALPIQPLSQPADSAPGELLALSRQYELSAYDASTLALALHEGLPLATQDAALRRAAEASGVGVWAGAAP</sequence>
<keyword evidence="2" id="KW-0540">Nuclease</keyword>
<evidence type="ECO:0000313" key="7">
    <source>
        <dbReference type="EMBL" id="OIQ64249.1"/>
    </source>
</evidence>
<dbReference type="AlphaFoldDB" id="A0A1J5NYA8"/>
<protein>
    <submittedName>
        <fullName evidence="7">tRNA(fMet)-specific endonuclease VapC</fullName>
    </submittedName>
</protein>
<proteinExistence type="inferred from homology"/>
<evidence type="ECO:0000256" key="3">
    <source>
        <dbReference type="ARBA" id="ARBA00022723"/>
    </source>
</evidence>
<dbReference type="EMBL" id="MLJW01008289">
    <property type="protein sequence ID" value="OIQ64249.1"/>
    <property type="molecule type" value="Genomic_DNA"/>
</dbReference>
<name>A0A1J5NYA8_9ZZZZ</name>
<gene>
    <name evidence="7" type="primary">vapC_24</name>
    <name evidence="7" type="ORF">GALL_542020</name>
</gene>
<keyword evidence="1" id="KW-1277">Toxin-antitoxin system</keyword>
<dbReference type="GO" id="GO:0004519">
    <property type="term" value="F:endonuclease activity"/>
    <property type="evidence" value="ECO:0007669"/>
    <property type="project" value="UniProtKB-KW"/>
</dbReference>
<reference evidence="7" key="1">
    <citation type="submission" date="2016-10" db="EMBL/GenBank/DDBJ databases">
        <title>Sequence of Gallionella enrichment culture.</title>
        <authorList>
            <person name="Poehlein A."/>
            <person name="Muehling M."/>
            <person name="Daniel R."/>
        </authorList>
    </citation>
    <scope>NUCLEOTIDE SEQUENCE</scope>
</reference>
<dbReference type="PANTHER" id="PTHR35901">
    <property type="entry name" value="RIBONUCLEASE VAPC3"/>
    <property type="match status" value="1"/>
</dbReference>
<dbReference type="InterPro" id="IPR022907">
    <property type="entry name" value="VapC_family"/>
</dbReference>
<dbReference type="GO" id="GO:0016787">
    <property type="term" value="F:hydrolase activity"/>
    <property type="evidence" value="ECO:0007669"/>
    <property type="project" value="UniProtKB-KW"/>
</dbReference>
<dbReference type="InterPro" id="IPR044153">
    <property type="entry name" value="PIN_Pae0151-like"/>
</dbReference>
<keyword evidence="7" id="KW-0255">Endonuclease</keyword>
<dbReference type="InterPro" id="IPR051619">
    <property type="entry name" value="TypeII_TA_RNase_PINc/VapC"/>
</dbReference>
<dbReference type="GO" id="GO:0046872">
    <property type="term" value="F:metal ion binding"/>
    <property type="evidence" value="ECO:0007669"/>
    <property type="project" value="UniProtKB-KW"/>
</dbReference>
<evidence type="ECO:0000256" key="1">
    <source>
        <dbReference type="ARBA" id="ARBA00022649"/>
    </source>
</evidence>
<dbReference type="InterPro" id="IPR002716">
    <property type="entry name" value="PIN_dom"/>
</dbReference>
<evidence type="ECO:0000256" key="2">
    <source>
        <dbReference type="ARBA" id="ARBA00022722"/>
    </source>
</evidence>
<dbReference type="GO" id="GO:0004540">
    <property type="term" value="F:RNA nuclease activity"/>
    <property type="evidence" value="ECO:0007669"/>
    <property type="project" value="InterPro"/>
</dbReference>
<dbReference type="CDD" id="cd09873">
    <property type="entry name" value="PIN_Pae0151-like"/>
    <property type="match status" value="1"/>
</dbReference>
<keyword evidence="5" id="KW-0460">Magnesium</keyword>
<dbReference type="HAMAP" id="MF_00265">
    <property type="entry name" value="VapC_Nob1"/>
    <property type="match status" value="1"/>
</dbReference>
<dbReference type="SUPFAM" id="SSF88723">
    <property type="entry name" value="PIN domain-like"/>
    <property type="match status" value="1"/>
</dbReference>
<dbReference type="InterPro" id="IPR029060">
    <property type="entry name" value="PIN-like_dom_sf"/>
</dbReference>
<accession>A0A1J5NYA8</accession>
<evidence type="ECO:0000256" key="4">
    <source>
        <dbReference type="ARBA" id="ARBA00022801"/>
    </source>
</evidence>
<organism evidence="7">
    <name type="scientific">mine drainage metagenome</name>
    <dbReference type="NCBI Taxonomy" id="410659"/>
    <lineage>
        <taxon>unclassified sequences</taxon>
        <taxon>metagenomes</taxon>
        <taxon>ecological metagenomes</taxon>
    </lineage>
</organism>
<keyword evidence="3" id="KW-0479">Metal-binding</keyword>